<sequence>MRIWLQEQQGTEEIIKVLDNFHFVCEMNDYERACAQKDKRWRQNIERRKMSRALRRNEVGEKLATNPEPGRSEITTELVRVTPKEQLNRLIRLSQ</sequence>
<dbReference type="Proteomes" id="UP001163046">
    <property type="component" value="Unassembled WGS sequence"/>
</dbReference>
<accession>A0A9X0CE92</accession>
<name>A0A9X0CE92_9CNID</name>
<evidence type="ECO:0000313" key="2">
    <source>
        <dbReference type="Proteomes" id="UP001163046"/>
    </source>
</evidence>
<evidence type="ECO:0000313" key="1">
    <source>
        <dbReference type="EMBL" id="KAJ7321165.1"/>
    </source>
</evidence>
<organism evidence="1 2">
    <name type="scientific">Desmophyllum pertusum</name>
    <dbReference type="NCBI Taxonomy" id="174260"/>
    <lineage>
        <taxon>Eukaryota</taxon>
        <taxon>Metazoa</taxon>
        <taxon>Cnidaria</taxon>
        <taxon>Anthozoa</taxon>
        <taxon>Hexacorallia</taxon>
        <taxon>Scleractinia</taxon>
        <taxon>Caryophylliina</taxon>
        <taxon>Caryophylliidae</taxon>
        <taxon>Desmophyllum</taxon>
    </lineage>
</organism>
<gene>
    <name evidence="1" type="ORF">OS493_035333</name>
</gene>
<dbReference type="AlphaFoldDB" id="A0A9X0CE92"/>
<proteinExistence type="predicted"/>
<comment type="caution">
    <text evidence="1">The sequence shown here is derived from an EMBL/GenBank/DDBJ whole genome shotgun (WGS) entry which is preliminary data.</text>
</comment>
<dbReference type="EMBL" id="MU827830">
    <property type="protein sequence ID" value="KAJ7321165.1"/>
    <property type="molecule type" value="Genomic_DNA"/>
</dbReference>
<keyword evidence="2" id="KW-1185">Reference proteome</keyword>
<protein>
    <submittedName>
        <fullName evidence="1">Uncharacterized protein</fullName>
    </submittedName>
</protein>
<reference evidence="1" key="1">
    <citation type="submission" date="2023-01" db="EMBL/GenBank/DDBJ databases">
        <title>Genome assembly of the deep-sea coral Lophelia pertusa.</title>
        <authorList>
            <person name="Herrera S."/>
            <person name="Cordes E."/>
        </authorList>
    </citation>
    <scope>NUCLEOTIDE SEQUENCE</scope>
    <source>
        <strain evidence="1">USNM1676648</strain>
        <tissue evidence="1">Polyp</tissue>
    </source>
</reference>